<dbReference type="PANTHER" id="PTHR45527:SF3">
    <property type="entry name" value="SIDEROPHORE SYNTHETASE (EUROFUNG)"/>
    <property type="match status" value="1"/>
</dbReference>
<sequence>MHVLSAEDAEHDARRAVAHNILSTSSGSSSTRNGAVIEHRSFATNALTRSRSQVLPVKARVLRLASRAFNACIAEILFTLVADGYPHDIYKTGDLVHHAPQLDGFLLYHGRKDAQVKLRGQRIELGEVEHCIHCRAESTLKTAIVELATADDKPSALVAFLLTAEDGTTGVPNSGDILRSSTPQFQSLVQDVRRSLENQLPSYITPARFLPLSYLPKSLTGKTDRKYLHETAGAFLRRRQTKSPG</sequence>
<evidence type="ECO:0000313" key="4">
    <source>
        <dbReference type="Proteomes" id="UP000231358"/>
    </source>
</evidence>
<dbReference type="EMBL" id="NEXV01000532">
    <property type="protein sequence ID" value="PIG81974.1"/>
    <property type="molecule type" value="Genomic_DNA"/>
</dbReference>
<dbReference type="GO" id="GO:0016874">
    <property type="term" value="F:ligase activity"/>
    <property type="evidence" value="ECO:0007669"/>
    <property type="project" value="UniProtKB-KW"/>
</dbReference>
<dbReference type="AlphaFoldDB" id="A0A2G7FN08"/>
<dbReference type="OrthoDB" id="4511088at2759"/>
<organism evidence="3 4">
    <name type="scientific">Aspergillus arachidicola</name>
    <dbReference type="NCBI Taxonomy" id="656916"/>
    <lineage>
        <taxon>Eukaryota</taxon>
        <taxon>Fungi</taxon>
        <taxon>Dikarya</taxon>
        <taxon>Ascomycota</taxon>
        <taxon>Pezizomycotina</taxon>
        <taxon>Eurotiomycetes</taxon>
        <taxon>Eurotiomycetidae</taxon>
        <taxon>Eurotiales</taxon>
        <taxon>Aspergillaceae</taxon>
        <taxon>Aspergillus</taxon>
        <taxon>Aspergillus subgen. Circumdati</taxon>
    </lineage>
</organism>
<evidence type="ECO:0000313" key="2">
    <source>
        <dbReference type="EMBL" id="KAE8334652.1"/>
    </source>
</evidence>
<protein>
    <recommendedName>
        <fullName evidence="5">AMP-binding enzyme C-terminal domain-containing protein</fullName>
    </recommendedName>
</protein>
<gene>
    <name evidence="3" type="ORF">AARAC_002257</name>
    <name evidence="2" type="ORF">BDV24DRAFT_169985</name>
</gene>
<dbReference type="Proteomes" id="UP000231358">
    <property type="component" value="Unassembled WGS sequence"/>
</dbReference>
<dbReference type="Proteomes" id="UP000325558">
    <property type="component" value="Unassembled WGS sequence"/>
</dbReference>
<dbReference type="GO" id="GO:0005737">
    <property type="term" value="C:cytoplasm"/>
    <property type="evidence" value="ECO:0007669"/>
    <property type="project" value="TreeGrafter"/>
</dbReference>
<accession>A0A2G7FN08</accession>
<proteinExistence type="predicted"/>
<dbReference type="InterPro" id="IPR045851">
    <property type="entry name" value="AMP-bd_C_sf"/>
</dbReference>
<evidence type="ECO:0000256" key="1">
    <source>
        <dbReference type="ARBA" id="ARBA00022598"/>
    </source>
</evidence>
<evidence type="ECO:0008006" key="5">
    <source>
        <dbReference type="Google" id="ProtNLM"/>
    </source>
</evidence>
<dbReference type="PANTHER" id="PTHR45527">
    <property type="entry name" value="NONRIBOSOMAL PEPTIDE SYNTHETASE"/>
    <property type="match status" value="1"/>
</dbReference>
<dbReference type="Gene3D" id="3.30.300.30">
    <property type="match status" value="1"/>
</dbReference>
<dbReference type="STRING" id="656916.A0A2G7FN08"/>
<reference evidence="2" key="2">
    <citation type="submission" date="2019-04" db="EMBL/GenBank/DDBJ databases">
        <title>Friends and foes A comparative genomics study of 23 Aspergillus species from section Flavi.</title>
        <authorList>
            <consortium name="DOE Joint Genome Institute"/>
            <person name="Kjaerbolling I."/>
            <person name="Vesth T."/>
            <person name="Frisvad J.C."/>
            <person name="Nybo J.L."/>
            <person name="Theobald S."/>
            <person name="Kildgaard S."/>
            <person name="Isbrandt T."/>
            <person name="Kuo A."/>
            <person name="Sato A."/>
            <person name="Lyhne E.K."/>
            <person name="Kogle M.E."/>
            <person name="Wiebenga A."/>
            <person name="Kun R.S."/>
            <person name="Lubbers R.J."/>
            <person name="Makela M.R."/>
            <person name="Barry K."/>
            <person name="Chovatia M."/>
            <person name="Clum A."/>
            <person name="Daum C."/>
            <person name="Haridas S."/>
            <person name="He G."/>
            <person name="LaButti K."/>
            <person name="Lipzen A."/>
            <person name="Mondo S."/>
            <person name="Riley R."/>
            <person name="Salamov A."/>
            <person name="Simmons B.A."/>
            <person name="Magnuson J.K."/>
            <person name="Henrissat B."/>
            <person name="Mortensen U.H."/>
            <person name="Larsen T.O."/>
            <person name="Devries R.P."/>
            <person name="Grigoriev I.V."/>
            <person name="Machida M."/>
            <person name="Baker S.E."/>
            <person name="Andersen M.R."/>
        </authorList>
    </citation>
    <scope>NUCLEOTIDE SEQUENCE</scope>
    <source>
        <strain evidence="2">CBS 117612</strain>
    </source>
</reference>
<keyword evidence="4" id="KW-1185">Reference proteome</keyword>
<evidence type="ECO:0000313" key="3">
    <source>
        <dbReference type="EMBL" id="PIG81974.1"/>
    </source>
</evidence>
<reference evidence="3 4" key="1">
    <citation type="submission" date="2017-05" db="EMBL/GenBank/DDBJ databases">
        <title>Genome sequence for an aflatoxigenic pathogen of Argentinian peanut, Aspergillus arachidicola.</title>
        <authorList>
            <person name="Moore G."/>
            <person name="Beltz S.B."/>
            <person name="Mack B.M."/>
        </authorList>
    </citation>
    <scope>NUCLEOTIDE SEQUENCE [LARGE SCALE GENOMIC DNA]</scope>
    <source>
        <strain evidence="3 4">CBS 117610</strain>
    </source>
</reference>
<dbReference type="GO" id="GO:0031177">
    <property type="term" value="F:phosphopantetheine binding"/>
    <property type="evidence" value="ECO:0007669"/>
    <property type="project" value="TreeGrafter"/>
</dbReference>
<dbReference type="GO" id="GO:0044550">
    <property type="term" value="P:secondary metabolite biosynthetic process"/>
    <property type="evidence" value="ECO:0007669"/>
    <property type="project" value="TreeGrafter"/>
</dbReference>
<name>A0A2G7FN08_9EURO</name>
<dbReference type="EMBL" id="ML737255">
    <property type="protein sequence ID" value="KAE8334652.1"/>
    <property type="molecule type" value="Genomic_DNA"/>
</dbReference>
<keyword evidence="1" id="KW-0436">Ligase</keyword>
<dbReference type="GO" id="GO:0043041">
    <property type="term" value="P:amino acid activation for nonribosomal peptide biosynthetic process"/>
    <property type="evidence" value="ECO:0007669"/>
    <property type="project" value="TreeGrafter"/>
</dbReference>
<dbReference type="SUPFAM" id="SSF56801">
    <property type="entry name" value="Acetyl-CoA synthetase-like"/>
    <property type="match status" value="1"/>
</dbReference>